<sequence>MAQKDMKVNISMAEVNIDLAKDTSFLARASKEDSAVMREIAVETKKDSSSMKTVTVLGMLFLPSTLLASLFQAQMVSWDADGRPVANKSFKYFWVIAVPFTFLVVLMWVVAILFPWEKWLFKWLRKSDGLRSYA</sequence>
<comment type="subcellular location">
    <subcellularLocation>
        <location evidence="1">Membrane</location>
        <topology evidence="1">Multi-pass membrane protein</topology>
    </subcellularLocation>
</comment>
<protein>
    <submittedName>
        <fullName evidence="6">Uncharacterized protein</fullName>
    </submittedName>
</protein>
<keyword evidence="7" id="KW-1185">Reference proteome</keyword>
<dbReference type="Gene3D" id="1.20.58.340">
    <property type="entry name" value="Magnesium transport protein CorA, transmembrane region"/>
    <property type="match status" value="1"/>
</dbReference>
<evidence type="ECO:0000256" key="5">
    <source>
        <dbReference type="SAM" id="Phobius"/>
    </source>
</evidence>
<dbReference type="Proteomes" id="UP000235786">
    <property type="component" value="Unassembled WGS sequence"/>
</dbReference>
<evidence type="ECO:0000313" key="7">
    <source>
        <dbReference type="Proteomes" id="UP000235786"/>
    </source>
</evidence>
<reference evidence="6 7" key="1">
    <citation type="submission" date="2016-04" db="EMBL/GenBank/DDBJ databases">
        <title>A degradative enzymes factory behind the ericoid mycorrhizal symbiosis.</title>
        <authorList>
            <consortium name="DOE Joint Genome Institute"/>
            <person name="Martino E."/>
            <person name="Morin E."/>
            <person name="Grelet G."/>
            <person name="Kuo A."/>
            <person name="Kohler A."/>
            <person name="Daghino S."/>
            <person name="Barry K."/>
            <person name="Choi C."/>
            <person name="Cichocki N."/>
            <person name="Clum A."/>
            <person name="Copeland A."/>
            <person name="Hainaut M."/>
            <person name="Haridas S."/>
            <person name="Labutti K."/>
            <person name="Lindquist E."/>
            <person name="Lipzen A."/>
            <person name="Khouja H.-R."/>
            <person name="Murat C."/>
            <person name="Ohm R."/>
            <person name="Olson A."/>
            <person name="Spatafora J."/>
            <person name="Veneault-Fourrey C."/>
            <person name="Henrissat B."/>
            <person name="Grigoriev I."/>
            <person name="Martin F."/>
            <person name="Perotto S."/>
        </authorList>
    </citation>
    <scope>NUCLEOTIDE SEQUENCE [LARGE SCALE GENOMIC DNA]</scope>
    <source>
        <strain evidence="6 7">F</strain>
    </source>
</reference>
<dbReference type="OrthoDB" id="2830640at2759"/>
<dbReference type="InterPro" id="IPR045863">
    <property type="entry name" value="CorA_TM1_TM2"/>
</dbReference>
<evidence type="ECO:0000256" key="3">
    <source>
        <dbReference type="ARBA" id="ARBA00022989"/>
    </source>
</evidence>
<dbReference type="GO" id="GO:0016020">
    <property type="term" value="C:membrane"/>
    <property type="evidence" value="ECO:0007669"/>
    <property type="project" value="UniProtKB-SubCell"/>
</dbReference>
<dbReference type="EMBL" id="KZ613940">
    <property type="protein sequence ID" value="PMD45467.1"/>
    <property type="molecule type" value="Genomic_DNA"/>
</dbReference>
<evidence type="ECO:0000256" key="2">
    <source>
        <dbReference type="ARBA" id="ARBA00022692"/>
    </source>
</evidence>
<evidence type="ECO:0000313" key="6">
    <source>
        <dbReference type="EMBL" id="PMD45467.1"/>
    </source>
</evidence>
<evidence type="ECO:0000256" key="1">
    <source>
        <dbReference type="ARBA" id="ARBA00004141"/>
    </source>
</evidence>
<feature type="transmembrane region" description="Helical" evidence="5">
    <location>
        <begin position="54"/>
        <end position="72"/>
    </location>
</feature>
<organism evidence="6 7">
    <name type="scientific">Hyaloscypha variabilis (strain UAMH 11265 / GT02V1 / F)</name>
    <name type="common">Meliniomyces variabilis</name>
    <dbReference type="NCBI Taxonomy" id="1149755"/>
    <lineage>
        <taxon>Eukaryota</taxon>
        <taxon>Fungi</taxon>
        <taxon>Dikarya</taxon>
        <taxon>Ascomycota</taxon>
        <taxon>Pezizomycotina</taxon>
        <taxon>Leotiomycetes</taxon>
        <taxon>Helotiales</taxon>
        <taxon>Hyaloscyphaceae</taxon>
        <taxon>Hyaloscypha</taxon>
        <taxon>Hyaloscypha variabilis</taxon>
    </lineage>
</organism>
<proteinExistence type="predicted"/>
<accession>A0A2J6S3Z2</accession>
<keyword evidence="2 5" id="KW-0812">Transmembrane</keyword>
<keyword evidence="3 5" id="KW-1133">Transmembrane helix</keyword>
<evidence type="ECO:0000256" key="4">
    <source>
        <dbReference type="ARBA" id="ARBA00023136"/>
    </source>
</evidence>
<feature type="transmembrane region" description="Helical" evidence="5">
    <location>
        <begin position="92"/>
        <end position="116"/>
    </location>
</feature>
<keyword evidence="4 5" id="KW-0472">Membrane</keyword>
<gene>
    <name evidence="6" type="ORF">L207DRAFT_419267</name>
</gene>
<dbReference type="SUPFAM" id="SSF144083">
    <property type="entry name" value="Magnesium transport protein CorA, transmembrane region"/>
    <property type="match status" value="1"/>
</dbReference>
<name>A0A2J6S3Z2_HYAVF</name>
<dbReference type="AlphaFoldDB" id="A0A2J6S3Z2"/>